<dbReference type="PhylomeDB" id="S7ZTY8"/>
<dbReference type="STRING" id="933388.S7ZTY8"/>
<keyword evidence="2" id="KW-1185">Reference proteome</keyword>
<dbReference type="EMBL" id="KB644415">
    <property type="protein sequence ID" value="EPS33869.1"/>
    <property type="molecule type" value="Genomic_DNA"/>
</dbReference>
<organism evidence="1 2">
    <name type="scientific">Penicillium oxalicum (strain 114-2 / CGMCC 5302)</name>
    <name type="common">Penicillium decumbens</name>
    <dbReference type="NCBI Taxonomy" id="933388"/>
    <lineage>
        <taxon>Eukaryota</taxon>
        <taxon>Fungi</taxon>
        <taxon>Dikarya</taxon>
        <taxon>Ascomycota</taxon>
        <taxon>Pezizomycotina</taxon>
        <taxon>Eurotiomycetes</taxon>
        <taxon>Eurotiomycetidae</taxon>
        <taxon>Eurotiales</taxon>
        <taxon>Aspergillaceae</taxon>
        <taxon>Penicillium</taxon>
    </lineage>
</organism>
<dbReference type="eggNOG" id="ENOG502ST5Y">
    <property type="taxonomic scope" value="Eukaryota"/>
</dbReference>
<name>S7ZTY8_PENO1</name>
<dbReference type="AlphaFoldDB" id="S7ZTY8"/>
<gene>
    <name evidence="1" type="ORF">PDE_08831</name>
</gene>
<dbReference type="HOGENOM" id="CLU_014665_0_0_1"/>
<sequence length="762" mass="86542">MSFGRHACRQALKPNAVPVHDHLWISDDLLAVTFRRFANGQRRHGSCVPGPLEARRRLAKRRNTVLAAFGAGSADDIACLFGRNGREHMKWTDHPWQRPQAETRGMLTFGFALNPNFHIQYSKLEDHRDYSATVAQAPLSFDDHNHGLVDVFRHSVPRPPSLRAEPISRSDQLKKFLEGGGHGIEEIRDFTRQLRIDLQRFPKYSRQILDYLLSRPVLNMDQVIQFLDDPFLNTWGSGNYYAALRVFVQAKMKRSSRTAVLHSVCRALELGLVPTDELCLILQAMPRILVERGQAMGVADPNAVVKHYRAMWKAIGRCTILGYRDLDSELVNVWLTELLKLRSFRFAEQVIVATHNASIEPHWPVNLVLAQLAEAKATGIEPSFPTMLSQLHPECGAKCIIQVTETLAIPKTKNENQGLLEHWQSCLAKLTNISALANSRAWLDVPLAYSEEVATTELSPPISHVQKQIVSRLWVLRTLSRSLEPLQEHGSRATDLPLYLMLGLYETATKKTSGSFLSDLMRGIHSLNMPHNDLLLLAVNMRLKKRISKTTRQTLERLETSQISLADVWTNPPLYQGVRALFFGAFDQMFRHLDLTSSEMVGECLRLVRVGDSRSIWSVLTILRSHTPLKLCLNKAWTPLPHPDEKALVRYHGGTRNSQTPDPYSAVDFIHRLAVAISCSHNLTPARSFHLVHMLYDYLRRHGGPVYPSLVQAMYHAGIVRYRREGRRISATQYEYILWIVDKFEGREAAMHLRAPARIGVE</sequence>
<reference evidence="1 2" key="1">
    <citation type="journal article" date="2013" name="PLoS ONE">
        <title>Genomic and secretomic analyses reveal unique features of the lignocellulolytic enzyme system of Penicillium decumbens.</title>
        <authorList>
            <person name="Liu G."/>
            <person name="Zhang L."/>
            <person name="Wei X."/>
            <person name="Zou G."/>
            <person name="Qin Y."/>
            <person name="Ma L."/>
            <person name="Li J."/>
            <person name="Zheng H."/>
            <person name="Wang S."/>
            <person name="Wang C."/>
            <person name="Xun L."/>
            <person name="Zhao G.-P."/>
            <person name="Zhou Z."/>
            <person name="Qu Y."/>
        </authorList>
    </citation>
    <scope>NUCLEOTIDE SEQUENCE [LARGE SCALE GENOMIC DNA]</scope>
    <source>
        <strain evidence="2">114-2 / CGMCC 5302</strain>
    </source>
</reference>
<evidence type="ECO:0000313" key="2">
    <source>
        <dbReference type="Proteomes" id="UP000019376"/>
    </source>
</evidence>
<dbReference type="OrthoDB" id="2013972at2759"/>
<evidence type="ECO:0000313" key="1">
    <source>
        <dbReference type="EMBL" id="EPS33869.1"/>
    </source>
</evidence>
<dbReference type="Proteomes" id="UP000019376">
    <property type="component" value="Unassembled WGS sequence"/>
</dbReference>
<protein>
    <submittedName>
        <fullName evidence="1">Uncharacterized protein</fullName>
    </submittedName>
</protein>
<proteinExistence type="predicted"/>
<accession>S7ZTY8</accession>